<accession>A0A6F8XWE5</accession>
<feature type="transmembrane region" description="Helical" evidence="6">
    <location>
        <begin position="117"/>
        <end position="138"/>
    </location>
</feature>
<feature type="transmembrane region" description="Helical" evidence="6">
    <location>
        <begin position="89"/>
        <end position="110"/>
    </location>
</feature>
<evidence type="ECO:0000256" key="3">
    <source>
        <dbReference type="ARBA" id="ARBA00022692"/>
    </source>
</evidence>
<feature type="transmembrane region" description="Helical" evidence="6">
    <location>
        <begin position="212"/>
        <end position="232"/>
    </location>
</feature>
<keyword evidence="3 6" id="KW-0812">Transmembrane</keyword>
<evidence type="ECO:0000313" key="7">
    <source>
        <dbReference type="EMBL" id="BCB78156.1"/>
    </source>
</evidence>
<organism evidence="7 8">
    <name type="scientific">Phytohabitans flavus</name>
    <dbReference type="NCBI Taxonomy" id="1076124"/>
    <lineage>
        <taxon>Bacteria</taxon>
        <taxon>Bacillati</taxon>
        <taxon>Actinomycetota</taxon>
        <taxon>Actinomycetes</taxon>
        <taxon>Micromonosporales</taxon>
        <taxon>Micromonosporaceae</taxon>
    </lineage>
</organism>
<gene>
    <name evidence="7" type="ORF">Pflav_045660</name>
</gene>
<evidence type="ECO:0000256" key="1">
    <source>
        <dbReference type="ARBA" id="ARBA00004651"/>
    </source>
</evidence>
<evidence type="ECO:0000256" key="2">
    <source>
        <dbReference type="ARBA" id="ARBA00022475"/>
    </source>
</evidence>
<dbReference type="GO" id="GO:0022857">
    <property type="term" value="F:transmembrane transporter activity"/>
    <property type="evidence" value="ECO:0007669"/>
    <property type="project" value="InterPro"/>
</dbReference>
<dbReference type="Pfam" id="PF02653">
    <property type="entry name" value="BPD_transp_2"/>
    <property type="match status" value="1"/>
</dbReference>
<feature type="transmembrane region" description="Helical" evidence="6">
    <location>
        <begin position="35"/>
        <end position="57"/>
    </location>
</feature>
<dbReference type="EMBL" id="AP022870">
    <property type="protein sequence ID" value="BCB78156.1"/>
    <property type="molecule type" value="Genomic_DNA"/>
</dbReference>
<evidence type="ECO:0000313" key="8">
    <source>
        <dbReference type="Proteomes" id="UP000502508"/>
    </source>
</evidence>
<evidence type="ECO:0000256" key="4">
    <source>
        <dbReference type="ARBA" id="ARBA00022989"/>
    </source>
</evidence>
<sequence>MIVKLSGQRWIWVYAAAVVVWVVTVSAAGRGLVSTVIAAATVAAYLAIVGVGQMFVITSGSGNIDLSIAYVMTFCGFVGLRVMGGDNALLVPGLLVAAACGLVVGLVNALSIRLLRIPPIVATLSVGFVLLSGSQVLAHQGSFAPSPGLAGFTSARVLGIPWIVLVGVAVAGLAAVVLHRTAYGRRLQATGQSEPAAVLAGIRTGRVGGSTYLISGGSAGVAGVLLASYAGGAAVDLATTYQLGSIIVVVLGGSLISGGVSNVSGIWGAALFLTLLVTMLNVLHVSTAWQFIVEGLLIIAVLAAANPRSEGTTVGRGPRRG</sequence>
<protein>
    <submittedName>
        <fullName evidence="7">ABC transporter permease</fullName>
    </submittedName>
</protein>
<name>A0A6F8XWE5_9ACTN</name>
<dbReference type="KEGG" id="pfla:Pflav_045660"/>
<keyword evidence="4 6" id="KW-1133">Transmembrane helix</keyword>
<dbReference type="AlphaFoldDB" id="A0A6F8XWE5"/>
<feature type="transmembrane region" description="Helical" evidence="6">
    <location>
        <begin position="12"/>
        <end position="29"/>
    </location>
</feature>
<dbReference type="PANTHER" id="PTHR32196">
    <property type="entry name" value="ABC TRANSPORTER PERMEASE PROTEIN YPHD-RELATED-RELATED"/>
    <property type="match status" value="1"/>
</dbReference>
<dbReference type="Proteomes" id="UP000502508">
    <property type="component" value="Chromosome"/>
</dbReference>
<dbReference type="CDD" id="cd06579">
    <property type="entry name" value="TM_PBP1_transp_AraH_like"/>
    <property type="match status" value="1"/>
</dbReference>
<keyword evidence="5 6" id="KW-0472">Membrane</keyword>
<keyword evidence="2" id="KW-1003">Cell membrane</keyword>
<dbReference type="GO" id="GO:0005886">
    <property type="term" value="C:plasma membrane"/>
    <property type="evidence" value="ECO:0007669"/>
    <property type="project" value="UniProtKB-SubCell"/>
</dbReference>
<keyword evidence="8" id="KW-1185">Reference proteome</keyword>
<feature type="transmembrane region" description="Helical" evidence="6">
    <location>
        <begin position="238"/>
        <end position="256"/>
    </location>
</feature>
<feature type="transmembrane region" description="Helical" evidence="6">
    <location>
        <begin position="263"/>
        <end position="282"/>
    </location>
</feature>
<dbReference type="RefSeq" id="WP_173037754.1">
    <property type="nucleotide sequence ID" value="NZ_AP022870.1"/>
</dbReference>
<reference evidence="7 8" key="2">
    <citation type="submission" date="2020-03" db="EMBL/GenBank/DDBJ databases">
        <authorList>
            <person name="Ichikawa N."/>
            <person name="Kimura A."/>
            <person name="Kitahashi Y."/>
            <person name="Uohara A."/>
        </authorList>
    </citation>
    <scope>NUCLEOTIDE SEQUENCE [LARGE SCALE GENOMIC DNA]</scope>
    <source>
        <strain evidence="7 8">NBRC 107702</strain>
    </source>
</reference>
<evidence type="ECO:0000256" key="5">
    <source>
        <dbReference type="ARBA" id="ARBA00023136"/>
    </source>
</evidence>
<evidence type="ECO:0000256" key="6">
    <source>
        <dbReference type="SAM" id="Phobius"/>
    </source>
</evidence>
<proteinExistence type="predicted"/>
<feature type="transmembrane region" description="Helical" evidence="6">
    <location>
        <begin position="158"/>
        <end position="178"/>
    </location>
</feature>
<dbReference type="InterPro" id="IPR001851">
    <property type="entry name" value="ABC_transp_permease"/>
</dbReference>
<comment type="subcellular location">
    <subcellularLocation>
        <location evidence="1">Cell membrane</location>
        <topology evidence="1">Multi-pass membrane protein</topology>
    </subcellularLocation>
</comment>
<reference evidence="7 8" key="1">
    <citation type="submission" date="2020-03" db="EMBL/GenBank/DDBJ databases">
        <title>Whole genome shotgun sequence of Phytohabitans flavus NBRC 107702.</title>
        <authorList>
            <person name="Komaki H."/>
            <person name="Tamura T."/>
        </authorList>
    </citation>
    <scope>NUCLEOTIDE SEQUENCE [LARGE SCALE GENOMIC DNA]</scope>
    <source>
        <strain evidence="7 8">NBRC 107702</strain>
    </source>
</reference>